<sequence length="135" mass="15997">MNNKLMQLATERLKKVNYQEYQNCVDLTKGRLHDINLIPLIFQEVIRTYPANPENTPFILGVIYYLYAPYKLHFTDLRLQNGMRQIIISLMNWNDAPTVNYYADRLVAYYKNPRFAARVHAISDEIYEALKEFDS</sequence>
<dbReference type="Proteomes" id="UP000310477">
    <property type="component" value="Unassembled WGS sequence"/>
</dbReference>
<gene>
    <name evidence="1" type="ORF">FA045_08320</name>
</gene>
<reference evidence="1 2" key="1">
    <citation type="submission" date="2019-04" db="EMBL/GenBank/DDBJ databases">
        <title>Pedobacter sp. AR-2-6 sp. nov., isolated from Arctic soil.</title>
        <authorList>
            <person name="Dahal R.H."/>
            <person name="Kim D.-U."/>
        </authorList>
    </citation>
    <scope>NUCLEOTIDE SEQUENCE [LARGE SCALE GENOMIC DNA]</scope>
    <source>
        <strain evidence="1 2">AR-2-6</strain>
    </source>
</reference>
<evidence type="ECO:0000313" key="2">
    <source>
        <dbReference type="Proteomes" id="UP000310477"/>
    </source>
</evidence>
<name>A0A4U1CBT0_9SPHI</name>
<comment type="caution">
    <text evidence="1">The sequence shown here is derived from an EMBL/GenBank/DDBJ whole genome shotgun (WGS) entry which is preliminary data.</text>
</comment>
<dbReference type="RefSeq" id="WP_136876436.1">
    <property type="nucleotide sequence ID" value="NZ_SWBO01000004.1"/>
</dbReference>
<dbReference type="OrthoDB" id="797160at2"/>
<keyword evidence="2" id="KW-1185">Reference proteome</keyword>
<dbReference type="AlphaFoldDB" id="A0A4U1CBT0"/>
<protein>
    <submittedName>
        <fullName evidence="1">Uncharacterized protein</fullName>
    </submittedName>
</protein>
<proteinExistence type="predicted"/>
<dbReference type="EMBL" id="SWBO01000004">
    <property type="protein sequence ID" value="TKC01240.1"/>
    <property type="molecule type" value="Genomic_DNA"/>
</dbReference>
<organism evidence="1 2">
    <name type="scientific">Pedobacter cryotolerans</name>
    <dbReference type="NCBI Taxonomy" id="2571270"/>
    <lineage>
        <taxon>Bacteria</taxon>
        <taxon>Pseudomonadati</taxon>
        <taxon>Bacteroidota</taxon>
        <taxon>Sphingobacteriia</taxon>
        <taxon>Sphingobacteriales</taxon>
        <taxon>Sphingobacteriaceae</taxon>
        <taxon>Pedobacter</taxon>
    </lineage>
</organism>
<accession>A0A4U1CBT0</accession>
<evidence type="ECO:0000313" key="1">
    <source>
        <dbReference type="EMBL" id="TKC01240.1"/>
    </source>
</evidence>